<accession>M2UG96</accession>
<dbReference type="Proteomes" id="UP000016936">
    <property type="component" value="Unassembled WGS sequence"/>
</dbReference>
<sequence length="71" mass="8342">MFKGVHWGYGVNVWSCFARLCTCGSPTLILNVYERDDLFMPADTQKWFFFVSKHGISSIEYTLESYQKPFF</sequence>
<reference evidence="2" key="2">
    <citation type="journal article" date="2013" name="PLoS Genet.">
        <title>Comparative genome structure, secondary metabolite, and effector coding capacity across Cochliobolus pathogens.</title>
        <authorList>
            <person name="Condon B.J."/>
            <person name="Leng Y."/>
            <person name="Wu D."/>
            <person name="Bushley K.E."/>
            <person name="Ohm R.A."/>
            <person name="Otillar R."/>
            <person name="Martin J."/>
            <person name="Schackwitz W."/>
            <person name="Grimwood J."/>
            <person name="MohdZainudin N."/>
            <person name="Xue C."/>
            <person name="Wang R."/>
            <person name="Manning V.A."/>
            <person name="Dhillon B."/>
            <person name="Tu Z.J."/>
            <person name="Steffenson B.J."/>
            <person name="Salamov A."/>
            <person name="Sun H."/>
            <person name="Lowry S."/>
            <person name="LaButti K."/>
            <person name="Han J."/>
            <person name="Copeland A."/>
            <person name="Lindquist E."/>
            <person name="Barry K."/>
            <person name="Schmutz J."/>
            <person name="Baker S.E."/>
            <person name="Ciuffetti L.M."/>
            <person name="Grigoriev I.V."/>
            <person name="Zhong S."/>
            <person name="Turgeon B.G."/>
        </authorList>
    </citation>
    <scope>NUCLEOTIDE SEQUENCE [LARGE SCALE GENOMIC DNA]</scope>
    <source>
        <strain evidence="2">C5 / ATCC 48332 / race O</strain>
    </source>
</reference>
<reference evidence="1 2" key="1">
    <citation type="journal article" date="2012" name="PLoS Pathog.">
        <title>Diverse lifestyles and strategies of plant pathogenesis encoded in the genomes of eighteen Dothideomycetes fungi.</title>
        <authorList>
            <person name="Ohm R.A."/>
            <person name="Feau N."/>
            <person name="Henrissat B."/>
            <person name="Schoch C.L."/>
            <person name="Horwitz B.A."/>
            <person name="Barry K.W."/>
            <person name="Condon B.J."/>
            <person name="Copeland A.C."/>
            <person name="Dhillon B."/>
            <person name="Glaser F."/>
            <person name="Hesse C.N."/>
            <person name="Kosti I."/>
            <person name="LaButti K."/>
            <person name="Lindquist E.A."/>
            <person name="Lucas S."/>
            <person name="Salamov A.A."/>
            <person name="Bradshaw R.E."/>
            <person name="Ciuffetti L."/>
            <person name="Hamelin R.C."/>
            <person name="Kema G.H.J."/>
            <person name="Lawrence C."/>
            <person name="Scott J.A."/>
            <person name="Spatafora J.W."/>
            <person name="Turgeon B.G."/>
            <person name="de Wit P.J.G.M."/>
            <person name="Zhong S."/>
            <person name="Goodwin S.B."/>
            <person name="Grigoriev I.V."/>
        </authorList>
    </citation>
    <scope>NUCLEOTIDE SEQUENCE [LARGE SCALE GENOMIC DNA]</scope>
    <source>
        <strain evidence="2">C5 / ATCC 48332 / race O</strain>
    </source>
</reference>
<feature type="non-terminal residue" evidence="1">
    <location>
        <position position="71"/>
    </location>
</feature>
<dbReference type="EMBL" id="KB445583">
    <property type="protein sequence ID" value="EMD86957.1"/>
    <property type="molecule type" value="Genomic_DNA"/>
</dbReference>
<evidence type="ECO:0000313" key="1">
    <source>
        <dbReference type="EMBL" id="EMD86957.1"/>
    </source>
</evidence>
<keyword evidence="2" id="KW-1185">Reference proteome</keyword>
<organism evidence="1 2">
    <name type="scientific">Cochliobolus heterostrophus (strain C5 / ATCC 48332 / race O)</name>
    <name type="common">Southern corn leaf blight fungus</name>
    <name type="synonym">Bipolaris maydis</name>
    <dbReference type="NCBI Taxonomy" id="701091"/>
    <lineage>
        <taxon>Eukaryota</taxon>
        <taxon>Fungi</taxon>
        <taxon>Dikarya</taxon>
        <taxon>Ascomycota</taxon>
        <taxon>Pezizomycotina</taxon>
        <taxon>Dothideomycetes</taxon>
        <taxon>Pleosporomycetidae</taxon>
        <taxon>Pleosporales</taxon>
        <taxon>Pleosporineae</taxon>
        <taxon>Pleosporaceae</taxon>
        <taxon>Bipolaris</taxon>
    </lineage>
</organism>
<protein>
    <submittedName>
        <fullName evidence="1">Uncharacterized protein</fullName>
    </submittedName>
</protein>
<dbReference type="HOGENOM" id="CLU_2746860_0_0_1"/>
<name>M2UG96_COCH5</name>
<gene>
    <name evidence="1" type="ORF">COCHEDRAFT_1023726</name>
</gene>
<dbReference type="AlphaFoldDB" id="M2UG96"/>
<proteinExistence type="predicted"/>
<evidence type="ECO:0000313" key="2">
    <source>
        <dbReference type="Proteomes" id="UP000016936"/>
    </source>
</evidence>